<evidence type="ECO:0000313" key="2">
    <source>
        <dbReference type="EMBL" id="PCH40906.1"/>
    </source>
</evidence>
<sequence>MHGGRGNESEEGAQRCELEPEVRCFNIATTSSPSSWENEIVAELPCQRVARRSCRPLLAALSSHHHPLHTPTCSPSARAPPRPLPAQRTGHAQRHALPTPRPFPASSLSAIWADLAMREHHDGTNNGPHVPELCGCTPNKVTSVTKTGQLARRSDAQFRRYLQKAPCSLCPHVPAATVIGPAAHSVLRLRANPSPRAPIGVTNIHADVSTDRAAVRTLACTTDNTQCAACAATAVAWCRASDRVRTVYQP</sequence>
<name>A0A2H3JFB9_WOLCO</name>
<accession>A0A2H3JFB9</accession>
<gene>
    <name evidence="2" type="ORF">WOLCODRAFT_150931</name>
</gene>
<organism evidence="2 3">
    <name type="scientific">Wolfiporia cocos (strain MD-104)</name>
    <name type="common">Brown rot fungus</name>
    <dbReference type="NCBI Taxonomy" id="742152"/>
    <lineage>
        <taxon>Eukaryota</taxon>
        <taxon>Fungi</taxon>
        <taxon>Dikarya</taxon>
        <taxon>Basidiomycota</taxon>
        <taxon>Agaricomycotina</taxon>
        <taxon>Agaricomycetes</taxon>
        <taxon>Polyporales</taxon>
        <taxon>Phaeolaceae</taxon>
        <taxon>Wolfiporia</taxon>
    </lineage>
</organism>
<evidence type="ECO:0000313" key="3">
    <source>
        <dbReference type="Proteomes" id="UP000218811"/>
    </source>
</evidence>
<dbReference type="EMBL" id="KB468113">
    <property type="protein sequence ID" value="PCH40906.1"/>
    <property type="molecule type" value="Genomic_DNA"/>
</dbReference>
<dbReference type="Proteomes" id="UP000218811">
    <property type="component" value="Unassembled WGS sequence"/>
</dbReference>
<keyword evidence="3" id="KW-1185">Reference proteome</keyword>
<protein>
    <submittedName>
        <fullName evidence="2">Uncharacterized protein</fullName>
    </submittedName>
</protein>
<feature type="region of interest" description="Disordered" evidence="1">
    <location>
        <begin position="65"/>
        <end position="101"/>
    </location>
</feature>
<evidence type="ECO:0000256" key="1">
    <source>
        <dbReference type="SAM" id="MobiDB-lite"/>
    </source>
</evidence>
<reference evidence="2 3" key="1">
    <citation type="journal article" date="2012" name="Science">
        <title>The Paleozoic origin of enzymatic lignin decomposition reconstructed from 31 fungal genomes.</title>
        <authorList>
            <person name="Floudas D."/>
            <person name="Binder M."/>
            <person name="Riley R."/>
            <person name="Barry K."/>
            <person name="Blanchette R.A."/>
            <person name="Henrissat B."/>
            <person name="Martinez A.T."/>
            <person name="Otillar R."/>
            <person name="Spatafora J.W."/>
            <person name="Yadav J.S."/>
            <person name="Aerts A."/>
            <person name="Benoit I."/>
            <person name="Boyd A."/>
            <person name="Carlson A."/>
            <person name="Copeland A."/>
            <person name="Coutinho P.M."/>
            <person name="de Vries R.P."/>
            <person name="Ferreira P."/>
            <person name="Findley K."/>
            <person name="Foster B."/>
            <person name="Gaskell J."/>
            <person name="Glotzer D."/>
            <person name="Gorecki P."/>
            <person name="Heitman J."/>
            <person name="Hesse C."/>
            <person name="Hori C."/>
            <person name="Igarashi K."/>
            <person name="Jurgens J.A."/>
            <person name="Kallen N."/>
            <person name="Kersten P."/>
            <person name="Kohler A."/>
            <person name="Kuees U."/>
            <person name="Kumar T.K.A."/>
            <person name="Kuo A."/>
            <person name="LaButti K."/>
            <person name="Larrondo L.F."/>
            <person name="Lindquist E."/>
            <person name="Ling A."/>
            <person name="Lombard V."/>
            <person name="Lucas S."/>
            <person name="Lundell T."/>
            <person name="Martin R."/>
            <person name="McLaughlin D.J."/>
            <person name="Morgenstern I."/>
            <person name="Morin E."/>
            <person name="Murat C."/>
            <person name="Nagy L.G."/>
            <person name="Nolan M."/>
            <person name="Ohm R.A."/>
            <person name="Patyshakuliyeva A."/>
            <person name="Rokas A."/>
            <person name="Ruiz-Duenas F.J."/>
            <person name="Sabat G."/>
            <person name="Salamov A."/>
            <person name="Samejima M."/>
            <person name="Schmutz J."/>
            <person name="Slot J.C."/>
            <person name="St John F."/>
            <person name="Stenlid J."/>
            <person name="Sun H."/>
            <person name="Sun S."/>
            <person name="Syed K."/>
            <person name="Tsang A."/>
            <person name="Wiebenga A."/>
            <person name="Young D."/>
            <person name="Pisabarro A."/>
            <person name="Eastwood D.C."/>
            <person name="Martin F."/>
            <person name="Cullen D."/>
            <person name="Grigoriev I.V."/>
            <person name="Hibbett D.S."/>
        </authorList>
    </citation>
    <scope>NUCLEOTIDE SEQUENCE [LARGE SCALE GENOMIC DNA]</scope>
    <source>
        <strain evidence="2 3">MD-104</strain>
    </source>
</reference>
<proteinExistence type="predicted"/>
<dbReference type="AlphaFoldDB" id="A0A2H3JFB9"/>